<sequence length="283" mass="31880">MLNGTIIKIEDIDEAKEIIKGLGADRVSINIMAPKALHINMYFEGVKAPAANIIKQEMLSAGGEVAVARGAVSCIIDKTDILIMGTLSQFKKLVKKLNAQPFFDIPDILKTINKLLFMYQRKSSFYIGDRFFESDRTYFIGGEDCDIVLGKDAYETVEKIYNALFIIKASEFQHNDIETIVKQNDSLCVVYDLGYIKDVIKEIKRYVEKLMDVAYQLGLEHSRLMFSPGIGINKNPEDDKLIMQMIDELKLLGLPIMIDLRCLKNSAFVCGYASAKGANFFMI</sequence>
<dbReference type="InterPro" id="IPR011005">
    <property type="entry name" value="Dihydropteroate_synth-like_sf"/>
</dbReference>
<gene>
    <name evidence="2" type="ORF">FWJ32_08665</name>
</gene>
<proteinExistence type="predicted"/>
<name>A0A5D8QAF4_9THEO</name>
<dbReference type="GO" id="GO:0042558">
    <property type="term" value="P:pteridine-containing compound metabolic process"/>
    <property type="evidence" value="ECO:0007669"/>
    <property type="project" value="InterPro"/>
</dbReference>
<organism evidence="2 3">
    <name type="scientific">Calorimonas adulescens</name>
    <dbReference type="NCBI Taxonomy" id="2606906"/>
    <lineage>
        <taxon>Bacteria</taxon>
        <taxon>Bacillati</taxon>
        <taxon>Bacillota</taxon>
        <taxon>Clostridia</taxon>
        <taxon>Thermoanaerobacterales</taxon>
        <taxon>Thermoanaerobacteraceae</taxon>
        <taxon>Calorimonas</taxon>
    </lineage>
</organism>
<accession>A0A5D8QAF4</accession>
<dbReference type="AlphaFoldDB" id="A0A5D8QAF4"/>
<evidence type="ECO:0000313" key="3">
    <source>
        <dbReference type="Proteomes" id="UP000322976"/>
    </source>
</evidence>
<evidence type="ECO:0000259" key="1">
    <source>
        <dbReference type="Pfam" id="PF00809"/>
    </source>
</evidence>
<dbReference type="Pfam" id="PF00809">
    <property type="entry name" value="Pterin_bind"/>
    <property type="match status" value="1"/>
</dbReference>
<dbReference type="InterPro" id="IPR000489">
    <property type="entry name" value="Pterin-binding_dom"/>
</dbReference>
<reference evidence="2 3" key="1">
    <citation type="submission" date="2019-08" db="EMBL/GenBank/DDBJ databases">
        <title>Calorimonas adulescens gen. nov., sp. nov., an anaerobic thermophilic bacterium from Sakhalin hot spring.</title>
        <authorList>
            <person name="Khomyakova M.A."/>
            <person name="Merkel A.Y."/>
            <person name="Novikov A."/>
            <person name="Bonch-Osmolovskaya E.A."/>
            <person name="Slobodkin A.I."/>
        </authorList>
    </citation>
    <scope>NUCLEOTIDE SEQUENCE [LARGE SCALE GENOMIC DNA]</scope>
    <source>
        <strain evidence="2 3">A05MB</strain>
    </source>
</reference>
<dbReference type="SUPFAM" id="SSF51717">
    <property type="entry name" value="Dihydropteroate synthetase-like"/>
    <property type="match status" value="1"/>
</dbReference>
<dbReference type="Gene3D" id="3.20.20.20">
    <property type="entry name" value="Dihydropteroate synthase-like"/>
    <property type="match status" value="1"/>
</dbReference>
<dbReference type="Proteomes" id="UP000322976">
    <property type="component" value="Unassembled WGS sequence"/>
</dbReference>
<evidence type="ECO:0000313" key="2">
    <source>
        <dbReference type="EMBL" id="TZE81580.1"/>
    </source>
</evidence>
<keyword evidence="3" id="KW-1185">Reference proteome</keyword>
<dbReference type="RefSeq" id="WP_149545558.1">
    <property type="nucleotide sequence ID" value="NZ_VTPS01000012.1"/>
</dbReference>
<protein>
    <recommendedName>
        <fullName evidence="1">Pterin-binding domain-containing protein</fullName>
    </recommendedName>
</protein>
<dbReference type="EMBL" id="VTPS01000012">
    <property type="protein sequence ID" value="TZE81580.1"/>
    <property type="molecule type" value="Genomic_DNA"/>
</dbReference>
<comment type="caution">
    <text evidence="2">The sequence shown here is derived from an EMBL/GenBank/DDBJ whole genome shotgun (WGS) entry which is preliminary data.</text>
</comment>
<feature type="domain" description="Pterin-binding" evidence="1">
    <location>
        <begin position="194"/>
        <end position="258"/>
    </location>
</feature>